<dbReference type="Pfam" id="PF01798">
    <property type="entry name" value="Nop"/>
    <property type="match status" value="1"/>
</dbReference>
<dbReference type="InterPro" id="IPR027105">
    <property type="entry name" value="Prp31"/>
</dbReference>
<accession>A0A9Q0FG12</accession>
<feature type="region of interest" description="Disordered" evidence="9">
    <location>
        <begin position="269"/>
        <end position="292"/>
    </location>
</feature>
<dbReference type="GO" id="GO:0046540">
    <property type="term" value="C:U4/U6 x U5 tri-snRNP complex"/>
    <property type="evidence" value="ECO:0007669"/>
    <property type="project" value="InterPro"/>
</dbReference>
<evidence type="ECO:0000256" key="1">
    <source>
        <dbReference type="ARBA" id="ARBA00004123"/>
    </source>
</evidence>
<comment type="similarity">
    <text evidence="2">Belongs to the PRP31 family.</text>
</comment>
<reference evidence="11" key="1">
    <citation type="submission" date="2022-02" db="EMBL/GenBank/DDBJ databases">
        <authorList>
            <person name="Henning P.M."/>
            <person name="McCubbin A.G."/>
            <person name="Shore J.S."/>
        </authorList>
    </citation>
    <scope>NUCLEOTIDE SEQUENCE</scope>
    <source>
        <strain evidence="11">F60SS</strain>
        <tissue evidence="11">Leaves</tissue>
    </source>
</reference>
<comment type="subcellular location">
    <subcellularLocation>
        <location evidence="1">Nucleus</location>
    </subcellularLocation>
</comment>
<organism evidence="11 12">
    <name type="scientific">Turnera subulata</name>
    <dbReference type="NCBI Taxonomy" id="218843"/>
    <lineage>
        <taxon>Eukaryota</taxon>
        <taxon>Viridiplantae</taxon>
        <taxon>Streptophyta</taxon>
        <taxon>Embryophyta</taxon>
        <taxon>Tracheophyta</taxon>
        <taxon>Spermatophyta</taxon>
        <taxon>Magnoliopsida</taxon>
        <taxon>eudicotyledons</taxon>
        <taxon>Gunneridae</taxon>
        <taxon>Pentapetalae</taxon>
        <taxon>rosids</taxon>
        <taxon>fabids</taxon>
        <taxon>Malpighiales</taxon>
        <taxon>Passifloraceae</taxon>
        <taxon>Turnera</taxon>
    </lineage>
</organism>
<dbReference type="InterPro" id="IPR036070">
    <property type="entry name" value="Nop_dom_sf"/>
</dbReference>
<evidence type="ECO:0000256" key="9">
    <source>
        <dbReference type="SAM" id="MobiDB-lite"/>
    </source>
</evidence>
<dbReference type="GO" id="GO:0071011">
    <property type="term" value="C:precatalytic spliceosome"/>
    <property type="evidence" value="ECO:0007669"/>
    <property type="project" value="TreeGrafter"/>
</dbReference>
<evidence type="ECO:0000256" key="3">
    <source>
        <dbReference type="ARBA" id="ARBA00022664"/>
    </source>
</evidence>
<evidence type="ECO:0000313" key="11">
    <source>
        <dbReference type="EMBL" id="KAJ4830794.1"/>
    </source>
</evidence>
<dbReference type="Proteomes" id="UP001141552">
    <property type="component" value="Unassembled WGS sequence"/>
</dbReference>
<keyword evidence="4" id="KW-0747">Spliceosome</keyword>
<dbReference type="Pfam" id="PF09785">
    <property type="entry name" value="Prp31_C"/>
    <property type="match status" value="1"/>
</dbReference>
<dbReference type="GO" id="GO:0000244">
    <property type="term" value="P:spliceosomal tri-snRNP complex assembly"/>
    <property type="evidence" value="ECO:0007669"/>
    <property type="project" value="InterPro"/>
</dbReference>
<evidence type="ECO:0000313" key="12">
    <source>
        <dbReference type="Proteomes" id="UP001141552"/>
    </source>
</evidence>
<dbReference type="OrthoDB" id="4771285at2759"/>
<dbReference type="PROSITE" id="PS51358">
    <property type="entry name" value="NOP"/>
    <property type="match status" value="1"/>
</dbReference>
<feature type="domain" description="Nop" evidence="10">
    <location>
        <begin position="148"/>
        <end position="266"/>
    </location>
</feature>
<dbReference type="FunFam" id="1.10.246.90:FF:000002">
    <property type="entry name" value="U4/U6 small nuclear ribonucleoprotein Prp31"/>
    <property type="match status" value="1"/>
</dbReference>
<dbReference type="SUPFAM" id="SSF89124">
    <property type="entry name" value="Nop domain"/>
    <property type="match status" value="1"/>
</dbReference>
<dbReference type="GO" id="GO:0005687">
    <property type="term" value="C:U4 snRNP"/>
    <property type="evidence" value="ECO:0007669"/>
    <property type="project" value="TreeGrafter"/>
</dbReference>
<dbReference type="GO" id="GO:0003723">
    <property type="term" value="F:RNA binding"/>
    <property type="evidence" value="ECO:0007669"/>
    <property type="project" value="UniProtKB-KW"/>
</dbReference>
<keyword evidence="12" id="KW-1185">Reference proteome</keyword>
<evidence type="ECO:0000256" key="7">
    <source>
        <dbReference type="ARBA" id="ARBA00023242"/>
    </source>
</evidence>
<name>A0A9Q0FG12_9ROSI</name>
<dbReference type="AlphaFoldDB" id="A0A9Q0FG12"/>
<dbReference type="Gene3D" id="1.10.246.90">
    <property type="entry name" value="Nop domain"/>
    <property type="match status" value="1"/>
</dbReference>
<evidence type="ECO:0000256" key="8">
    <source>
        <dbReference type="ARBA" id="ARBA00023274"/>
    </source>
</evidence>
<proteinExistence type="inferred from homology"/>
<protein>
    <submittedName>
        <fullName evidence="11">U4/U6-U5 snRNP complex subunit prp31</fullName>
    </submittedName>
</protein>
<gene>
    <name evidence="11" type="primary">PRP31_2</name>
    <name evidence="11" type="ORF">Tsubulata_016930</name>
</gene>
<evidence type="ECO:0000259" key="10">
    <source>
        <dbReference type="PROSITE" id="PS51358"/>
    </source>
</evidence>
<dbReference type="InterPro" id="IPR042239">
    <property type="entry name" value="Nop_C"/>
</dbReference>
<keyword evidence="5" id="KW-0694">RNA-binding</keyword>
<sequence length="349" mass="37942">MVDVLIQCQGFDASDDFTGDDDLAHQQIMDCNSLLLELENETTTAHNIIRDNYKARFPELASLVPQPLDYASVVKKINDTQDLTTVDLADVLPPRTNLAVSVAASLTNNQPLPGEVLETTIAACDRLIALDSAKEKLLQFLETRMGYVAPNLSAVVGSPVAAKLVGAAGGLAALANMPACNVQLLGARRNNLEGFSAATTQTRLGYLEQTEIVRIPPPCYTTRACRVLASKSALAARLDLSGGDPSGNTGRELREEINRKIEKWQVLPRGKRSQALPVPSSETKRRRGGRRLRKMKERYALTEMRKLANRMQFGVPEESSLGDGLGFGYGMLGQDGCGRLRLSVAQSKF</sequence>
<keyword evidence="3" id="KW-0507">mRNA processing</keyword>
<dbReference type="PANTHER" id="PTHR13904:SF0">
    <property type="entry name" value="U4_U6 SMALL NUCLEAR RIBONUCLEOPROTEIN PRP31"/>
    <property type="match status" value="1"/>
</dbReference>
<keyword evidence="7" id="KW-0539">Nucleus</keyword>
<evidence type="ECO:0000256" key="4">
    <source>
        <dbReference type="ARBA" id="ARBA00022728"/>
    </source>
</evidence>
<evidence type="ECO:0000256" key="5">
    <source>
        <dbReference type="ARBA" id="ARBA00022884"/>
    </source>
</evidence>
<dbReference type="InterPro" id="IPR019175">
    <property type="entry name" value="Prp31_C"/>
</dbReference>
<dbReference type="EMBL" id="JAKUCV010005535">
    <property type="protein sequence ID" value="KAJ4830794.1"/>
    <property type="molecule type" value="Genomic_DNA"/>
</dbReference>
<evidence type="ECO:0000256" key="2">
    <source>
        <dbReference type="ARBA" id="ARBA00005572"/>
    </source>
</evidence>
<dbReference type="SMART" id="SM00931">
    <property type="entry name" value="NOSIC"/>
    <property type="match status" value="1"/>
</dbReference>
<dbReference type="InterPro" id="IPR012976">
    <property type="entry name" value="NOSIC"/>
</dbReference>
<dbReference type="PANTHER" id="PTHR13904">
    <property type="entry name" value="PRE-MRNA SPLICING FACTOR PRP31"/>
    <property type="match status" value="1"/>
</dbReference>
<dbReference type="Gene3D" id="1.10.287.4070">
    <property type="match status" value="1"/>
</dbReference>
<reference evidence="11" key="2">
    <citation type="journal article" date="2023" name="Plants (Basel)">
        <title>Annotation of the Turnera subulata (Passifloraceae) Draft Genome Reveals the S-Locus Evolved after the Divergence of Turneroideae from Passifloroideae in a Stepwise Manner.</title>
        <authorList>
            <person name="Henning P.M."/>
            <person name="Roalson E.H."/>
            <person name="Mir W."/>
            <person name="McCubbin A.G."/>
            <person name="Shore J.S."/>
        </authorList>
    </citation>
    <scope>NUCLEOTIDE SEQUENCE</scope>
    <source>
        <strain evidence="11">F60SS</strain>
    </source>
</reference>
<comment type="caution">
    <text evidence="11">The sequence shown here is derived from an EMBL/GenBank/DDBJ whole genome shotgun (WGS) entry which is preliminary data.</text>
</comment>
<dbReference type="InterPro" id="IPR002687">
    <property type="entry name" value="Nop_dom"/>
</dbReference>
<keyword evidence="8" id="KW-0687">Ribonucleoprotein</keyword>
<evidence type="ECO:0000256" key="6">
    <source>
        <dbReference type="ARBA" id="ARBA00023187"/>
    </source>
</evidence>
<keyword evidence="6" id="KW-0508">mRNA splicing</keyword>